<feature type="transmembrane region" description="Helical" evidence="6">
    <location>
        <begin position="392"/>
        <end position="410"/>
    </location>
</feature>
<feature type="transmembrane region" description="Helical" evidence="6">
    <location>
        <begin position="416"/>
        <end position="434"/>
    </location>
</feature>
<accession>A0A8J7W7A6</accession>
<feature type="transmembrane region" description="Helical" evidence="6">
    <location>
        <begin position="83"/>
        <end position="102"/>
    </location>
</feature>
<feature type="transmembrane region" description="Helical" evidence="6">
    <location>
        <begin position="153"/>
        <end position="172"/>
    </location>
</feature>
<dbReference type="PANTHER" id="PTHR42770">
    <property type="entry name" value="AMINO ACID TRANSPORTER-RELATED"/>
    <property type="match status" value="1"/>
</dbReference>
<proteinExistence type="predicted"/>
<dbReference type="AlphaFoldDB" id="A0A8J7W7A6"/>
<sequence length="479" mass="52148">MENQNTKLKRVLGFSATYGAAMGLVVSGTAMFSVTQVAGQASFAVWVTGLMGLIPILCAALAFSELSAMLPGGGMISDYTNPALGRFWGTLAVLGTYVLLAAADGSTQMAMSGYSLQDFTGIPAIVTSLTFLIICLLINIFDVGIYGKFAGILPIGMMIVYAILAIVGAAGVGEHMGAATPLDNSFLPSSGWVAVFGAVGSSIWWYIGFENCCPMAEETKEPYKVIPRALFAALITIFLIDVVFAYASLKYTSIEVLLTSGISHIEGSKAMLGVVGGGVMSLITILASFTTANSQLAALPRMFYGLARQEQLPKFFGYVHPRFRVPIYGTITCFILMFVCTVYICFKGGTAEIMVMFINIVCVAWLGCYILAMIDVIVLRKKYPDFPRLFKIPAYKLICTIGILSSLYAIYTISAYILFTLAWLTIVVLFIIIWNKVHNRPINEVSKIEDAAIMIRERTEYLAVWDEAVVEWLKSRNAM</sequence>
<reference evidence="7" key="2">
    <citation type="submission" date="2021-04" db="EMBL/GenBank/DDBJ databases">
        <authorList>
            <person name="Liu J."/>
        </authorList>
    </citation>
    <scope>NUCLEOTIDE SEQUENCE</scope>
    <source>
        <strain evidence="7">BAD-6</strain>
    </source>
</reference>
<evidence type="ECO:0000256" key="6">
    <source>
        <dbReference type="SAM" id="Phobius"/>
    </source>
</evidence>
<dbReference type="PIRSF" id="PIRSF006060">
    <property type="entry name" value="AA_transporter"/>
    <property type="match status" value="1"/>
</dbReference>
<dbReference type="GO" id="GO:0022857">
    <property type="term" value="F:transmembrane transporter activity"/>
    <property type="evidence" value="ECO:0007669"/>
    <property type="project" value="InterPro"/>
</dbReference>
<comment type="caution">
    <text evidence="7">The sequence shown here is derived from an EMBL/GenBank/DDBJ whole genome shotgun (WGS) entry which is preliminary data.</text>
</comment>
<reference evidence="7" key="1">
    <citation type="submission" date="2021-04" db="EMBL/GenBank/DDBJ databases">
        <title>Sinoanaerobacter chloroacetimidivorans sp. nov., an obligate anaerobic bacterium isolated from anaerobic sludge.</title>
        <authorList>
            <person name="Bao Y."/>
        </authorList>
    </citation>
    <scope>NUCLEOTIDE SEQUENCE</scope>
    <source>
        <strain evidence="7">BAD-6</strain>
    </source>
</reference>
<organism evidence="7 8">
    <name type="scientific">Sinanaerobacter chloroacetimidivorans</name>
    <dbReference type="NCBI Taxonomy" id="2818044"/>
    <lineage>
        <taxon>Bacteria</taxon>
        <taxon>Bacillati</taxon>
        <taxon>Bacillota</taxon>
        <taxon>Clostridia</taxon>
        <taxon>Peptostreptococcales</taxon>
        <taxon>Anaerovoracaceae</taxon>
        <taxon>Sinanaerobacter</taxon>
    </lineage>
</organism>
<dbReference type="EMBL" id="JAGSND010000024">
    <property type="protein sequence ID" value="MBR0600286.1"/>
    <property type="molecule type" value="Genomic_DNA"/>
</dbReference>
<protein>
    <submittedName>
        <fullName evidence="7">APC family permease</fullName>
    </submittedName>
</protein>
<evidence type="ECO:0000256" key="4">
    <source>
        <dbReference type="ARBA" id="ARBA00022989"/>
    </source>
</evidence>
<evidence type="ECO:0000256" key="3">
    <source>
        <dbReference type="ARBA" id="ARBA00022692"/>
    </source>
</evidence>
<dbReference type="Gene3D" id="1.20.1740.10">
    <property type="entry name" value="Amino acid/polyamine transporter I"/>
    <property type="match status" value="1"/>
</dbReference>
<evidence type="ECO:0000313" key="7">
    <source>
        <dbReference type="EMBL" id="MBR0600286.1"/>
    </source>
</evidence>
<keyword evidence="2" id="KW-1003">Cell membrane</keyword>
<feature type="transmembrane region" description="Helical" evidence="6">
    <location>
        <begin position="356"/>
        <end position="380"/>
    </location>
</feature>
<dbReference type="GO" id="GO:0005886">
    <property type="term" value="C:plasma membrane"/>
    <property type="evidence" value="ECO:0007669"/>
    <property type="project" value="UniProtKB-SubCell"/>
</dbReference>
<evidence type="ECO:0000256" key="1">
    <source>
        <dbReference type="ARBA" id="ARBA00004651"/>
    </source>
</evidence>
<dbReference type="PANTHER" id="PTHR42770:SF12">
    <property type="entry name" value="AMINO ACID TRANSPORTER"/>
    <property type="match status" value="1"/>
</dbReference>
<gene>
    <name evidence="7" type="ORF">KCX82_20655</name>
</gene>
<feature type="transmembrane region" description="Helical" evidence="6">
    <location>
        <begin position="269"/>
        <end position="292"/>
    </location>
</feature>
<feature type="transmembrane region" description="Helical" evidence="6">
    <location>
        <begin position="229"/>
        <end position="249"/>
    </location>
</feature>
<dbReference type="InterPro" id="IPR050367">
    <property type="entry name" value="APC_superfamily"/>
</dbReference>
<dbReference type="Proteomes" id="UP000675664">
    <property type="component" value="Unassembled WGS sequence"/>
</dbReference>
<feature type="transmembrane region" description="Helical" evidence="6">
    <location>
        <begin position="43"/>
        <end position="63"/>
    </location>
</feature>
<name>A0A8J7W7A6_9FIRM</name>
<evidence type="ECO:0000256" key="5">
    <source>
        <dbReference type="ARBA" id="ARBA00023136"/>
    </source>
</evidence>
<dbReference type="Pfam" id="PF13520">
    <property type="entry name" value="AA_permease_2"/>
    <property type="match status" value="1"/>
</dbReference>
<dbReference type="InterPro" id="IPR002293">
    <property type="entry name" value="AA/rel_permease1"/>
</dbReference>
<feature type="transmembrane region" description="Helical" evidence="6">
    <location>
        <begin position="122"/>
        <end position="141"/>
    </location>
</feature>
<keyword evidence="3 6" id="KW-0812">Transmembrane</keyword>
<evidence type="ECO:0000313" key="8">
    <source>
        <dbReference type="Proteomes" id="UP000675664"/>
    </source>
</evidence>
<feature type="transmembrane region" description="Helical" evidence="6">
    <location>
        <begin position="12"/>
        <end position="31"/>
    </location>
</feature>
<feature type="transmembrane region" description="Helical" evidence="6">
    <location>
        <begin position="325"/>
        <end position="344"/>
    </location>
</feature>
<comment type="subcellular location">
    <subcellularLocation>
        <location evidence="1">Cell membrane</location>
        <topology evidence="1">Multi-pass membrane protein</topology>
    </subcellularLocation>
</comment>
<evidence type="ECO:0000256" key="2">
    <source>
        <dbReference type="ARBA" id="ARBA00022475"/>
    </source>
</evidence>
<dbReference type="RefSeq" id="WP_227020400.1">
    <property type="nucleotide sequence ID" value="NZ_JAGSND010000024.1"/>
</dbReference>
<keyword evidence="8" id="KW-1185">Reference proteome</keyword>
<feature type="transmembrane region" description="Helical" evidence="6">
    <location>
        <begin position="192"/>
        <end position="209"/>
    </location>
</feature>
<keyword evidence="5 6" id="KW-0472">Membrane</keyword>
<keyword evidence="4 6" id="KW-1133">Transmembrane helix</keyword>